<protein>
    <submittedName>
        <fullName evidence="2">Putative phage holin</fullName>
    </submittedName>
</protein>
<dbReference type="RefSeq" id="WP_084308321.1">
    <property type="nucleotide sequence ID" value="NZ_FNDG01000024.1"/>
</dbReference>
<feature type="transmembrane region" description="Helical" evidence="1">
    <location>
        <begin position="85"/>
        <end position="105"/>
    </location>
</feature>
<keyword evidence="1" id="KW-0812">Transmembrane</keyword>
<dbReference type="InterPro" id="IPR032637">
    <property type="entry name" value="Phage_holin-like"/>
</dbReference>
<reference evidence="2 3" key="1">
    <citation type="submission" date="2016-10" db="EMBL/GenBank/DDBJ databases">
        <authorList>
            <person name="de Groot N.N."/>
        </authorList>
    </citation>
    <scope>NUCLEOTIDE SEQUENCE [LARGE SCALE GENOMIC DNA]</scope>
    <source>
        <strain evidence="2 3">LMG 18387</strain>
    </source>
</reference>
<keyword evidence="1" id="KW-0472">Membrane</keyword>
<dbReference type="EMBL" id="FNDG01000024">
    <property type="protein sequence ID" value="SDI77565.1"/>
    <property type="molecule type" value="Genomic_DNA"/>
</dbReference>
<evidence type="ECO:0000256" key="1">
    <source>
        <dbReference type="SAM" id="Phobius"/>
    </source>
</evidence>
<gene>
    <name evidence="2" type="ORF">SAMN05216588_12457</name>
</gene>
<dbReference type="AlphaFoldDB" id="A0A1G8NBR4"/>
<dbReference type="Proteomes" id="UP000198606">
    <property type="component" value="Unassembled WGS sequence"/>
</dbReference>
<proteinExistence type="predicted"/>
<evidence type="ECO:0000313" key="2">
    <source>
        <dbReference type="EMBL" id="SDI77565.1"/>
    </source>
</evidence>
<organism evidence="2 3">
    <name type="scientific">Phytopseudomonas flavescens</name>
    <dbReference type="NCBI Taxonomy" id="29435"/>
    <lineage>
        <taxon>Bacteria</taxon>
        <taxon>Pseudomonadati</taxon>
        <taxon>Pseudomonadota</taxon>
        <taxon>Gammaproteobacteria</taxon>
        <taxon>Pseudomonadales</taxon>
        <taxon>Pseudomonadaceae</taxon>
        <taxon>Phytopseudomonas</taxon>
    </lineage>
</organism>
<evidence type="ECO:0000313" key="3">
    <source>
        <dbReference type="Proteomes" id="UP000198606"/>
    </source>
</evidence>
<feature type="transmembrane region" description="Helical" evidence="1">
    <location>
        <begin position="56"/>
        <end position="73"/>
    </location>
</feature>
<name>A0A1G8NBR4_9GAMM</name>
<dbReference type="Pfam" id="PF16931">
    <property type="entry name" value="Phage_holin_8"/>
    <property type="match status" value="1"/>
</dbReference>
<accession>A0A1G8NBR4</accession>
<keyword evidence="1" id="KW-1133">Transmembrane helix</keyword>
<sequence length="120" mass="12000">MSDPASAAAFTVAGAAGAGLAGFLAGVDGDAATGALCGALVFVMARPDLGLIERWVYFVVSFVMGYLFSPALTDLEFQGIRPFAYSGPAAFASAALVVTVTVVAIKRRGPAPPATGEADG</sequence>